<accession>A0A4Y2DW40</accession>
<reference evidence="1 2" key="1">
    <citation type="journal article" date="2019" name="Sci. Rep.">
        <title>Orb-weaving spider Araneus ventricosus genome elucidates the spidroin gene catalogue.</title>
        <authorList>
            <person name="Kono N."/>
            <person name="Nakamura H."/>
            <person name="Ohtoshi R."/>
            <person name="Moran D.A.P."/>
            <person name="Shinohara A."/>
            <person name="Yoshida Y."/>
            <person name="Fujiwara M."/>
            <person name="Mori M."/>
            <person name="Tomita M."/>
            <person name="Arakawa K."/>
        </authorList>
    </citation>
    <scope>NUCLEOTIDE SEQUENCE [LARGE SCALE GENOMIC DNA]</scope>
</reference>
<dbReference type="Proteomes" id="UP000499080">
    <property type="component" value="Unassembled WGS sequence"/>
</dbReference>
<sequence>MERYGYLIIESSGTYIYHMHSVLYTDIVSCVKCAIEQKIDDGNTILYFKILKNSDIIKYLHDAKKDQSYSFTYLHQPTPSDPYYICCGAHKLYKDLLQCIIDVKSSDMKVSDIPGHLLKIGYLKILTVDELLLDLHITI</sequence>
<organism evidence="1 2">
    <name type="scientific">Araneus ventricosus</name>
    <name type="common">Orbweaver spider</name>
    <name type="synonym">Epeira ventricosa</name>
    <dbReference type="NCBI Taxonomy" id="182803"/>
    <lineage>
        <taxon>Eukaryota</taxon>
        <taxon>Metazoa</taxon>
        <taxon>Ecdysozoa</taxon>
        <taxon>Arthropoda</taxon>
        <taxon>Chelicerata</taxon>
        <taxon>Arachnida</taxon>
        <taxon>Araneae</taxon>
        <taxon>Araneomorphae</taxon>
        <taxon>Entelegynae</taxon>
        <taxon>Araneoidea</taxon>
        <taxon>Araneidae</taxon>
        <taxon>Araneus</taxon>
    </lineage>
</organism>
<name>A0A4Y2DW40_ARAVE</name>
<dbReference type="EMBL" id="BGPR01244413">
    <property type="protein sequence ID" value="GBM21070.1"/>
    <property type="molecule type" value="Genomic_DNA"/>
</dbReference>
<keyword evidence="2" id="KW-1185">Reference proteome</keyword>
<gene>
    <name evidence="1" type="ORF">AVEN_139318_1</name>
</gene>
<proteinExistence type="predicted"/>
<comment type="caution">
    <text evidence="1">The sequence shown here is derived from an EMBL/GenBank/DDBJ whole genome shotgun (WGS) entry which is preliminary data.</text>
</comment>
<evidence type="ECO:0000313" key="2">
    <source>
        <dbReference type="Proteomes" id="UP000499080"/>
    </source>
</evidence>
<protein>
    <submittedName>
        <fullName evidence="1">Uncharacterized protein</fullName>
    </submittedName>
</protein>
<dbReference type="OrthoDB" id="6424778at2759"/>
<evidence type="ECO:0000313" key="1">
    <source>
        <dbReference type="EMBL" id="GBM21070.1"/>
    </source>
</evidence>
<dbReference type="AlphaFoldDB" id="A0A4Y2DW40"/>